<dbReference type="Gene3D" id="3.40.50.1010">
    <property type="entry name" value="5'-nuclease"/>
    <property type="match status" value="1"/>
</dbReference>
<gene>
    <name evidence="2" type="ORF">EGH25_11790</name>
</gene>
<evidence type="ECO:0000313" key="2">
    <source>
        <dbReference type="EMBL" id="MCX2820029.1"/>
    </source>
</evidence>
<proteinExistence type="predicted"/>
<comment type="caution">
    <text evidence="2">The sequence shown here is derived from an EMBL/GenBank/DDBJ whole genome shotgun (WGS) entry which is preliminary data.</text>
</comment>
<dbReference type="Proteomes" id="UP001149411">
    <property type="component" value="Unassembled WGS sequence"/>
</dbReference>
<dbReference type="InterPro" id="IPR041120">
    <property type="entry name" value="PIN_9"/>
</dbReference>
<dbReference type="RefSeq" id="WP_266088843.1">
    <property type="nucleotide sequence ID" value="NZ_RKLV01000017.1"/>
</dbReference>
<dbReference type="InterPro" id="IPR029060">
    <property type="entry name" value="PIN-like_dom_sf"/>
</dbReference>
<dbReference type="AlphaFoldDB" id="A0A9Q4C7V9"/>
<reference evidence="2" key="1">
    <citation type="submission" date="2022-09" db="EMBL/GenBank/DDBJ databases">
        <title>Haloadaptaus new haloarchaeum isolated from saline soil.</title>
        <authorList>
            <person name="Duran-Viseras A."/>
            <person name="Sanchez-Porro C."/>
            <person name="Ventosa A."/>
        </authorList>
    </citation>
    <scope>NUCLEOTIDE SEQUENCE</scope>
    <source>
        <strain evidence="2">F3-133</strain>
    </source>
</reference>
<name>A0A9Q4C7V9_9EURY</name>
<organism evidence="2 3">
    <name type="scientific">Halorutilus salinus</name>
    <dbReference type="NCBI Taxonomy" id="2487751"/>
    <lineage>
        <taxon>Archaea</taxon>
        <taxon>Methanobacteriati</taxon>
        <taxon>Methanobacteriota</taxon>
        <taxon>Stenosarchaea group</taxon>
        <taxon>Halobacteria</taxon>
        <taxon>Halorutilales</taxon>
        <taxon>Halorutilaceae</taxon>
        <taxon>Halorutilus</taxon>
    </lineage>
</organism>
<evidence type="ECO:0000259" key="1">
    <source>
        <dbReference type="SMART" id="SM00670"/>
    </source>
</evidence>
<dbReference type="SUPFAM" id="SSF88723">
    <property type="entry name" value="PIN domain-like"/>
    <property type="match status" value="1"/>
</dbReference>
<dbReference type="SMART" id="SM00670">
    <property type="entry name" value="PINc"/>
    <property type="match status" value="1"/>
</dbReference>
<dbReference type="CDD" id="cd09879">
    <property type="entry name" value="PIN_VapC_AF0591-like"/>
    <property type="match status" value="1"/>
</dbReference>
<accession>A0A9Q4C7V9</accession>
<feature type="domain" description="PIN" evidence="1">
    <location>
        <begin position="1"/>
        <end position="101"/>
    </location>
</feature>
<sequence length="124" mass="13655">MRVVFDANGLMTPSQHNVDVFDEAERLIGGYDAVVPDAVVRELKALADKGDKDAAVGLRFAEERCEVVDTEPTHGDDAVVETAEATEGDSAVVTNDAKLKDRLLERNVPVLYLRQKNRLEAEYP</sequence>
<protein>
    <submittedName>
        <fullName evidence="2">Twitching motility protein PilT</fullName>
    </submittedName>
</protein>
<dbReference type="EMBL" id="RKLV01000017">
    <property type="protein sequence ID" value="MCX2820029.1"/>
    <property type="molecule type" value="Genomic_DNA"/>
</dbReference>
<keyword evidence="3" id="KW-1185">Reference proteome</keyword>
<dbReference type="Pfam" id="PF18477">
    <property type="entry name" value="PIN_9"/>
    <property type="match status" value="1"/>
</dbReference>
<evidence type="ECO:0000313" key="3">
    <source>
        <dbReference type="Proteomes" id="UP001149411"/>
    </source>
</evidence>
<dbReference type="InterPro" id="IPR002716">
    <property type="entry name" value="PIN_dom"/>
</dbReference>